<protein>
    <submittedName>
        <fullName evidence="3">DUF6286 domain-containing protein</fullName>
    </submittedName>
</protein>
<dbReference type="EMBL" id="JBHSPW010000014">
    <property type="protein sequence ID" value="MFC5896326.1"/>
    <property type="molecule type" value="Genomic_DNA"/>
</dbReference>
<keyword evidence="1" id="KW-0812">Transmembrane</keyword>
<comment type="caution">
    <text evidence="3">The sequence shown here is derived from an EMBL/GenBank/DDBJ whole genome shotgun (WGS) entry which is preliminary data.</text>
</comment>
<keyword evidence="1" id="KW-1133">Transmembrane helix</keyword>
<evidence type="ECO:0000313" key="4">
    <source>
        <dbReference type="Proteomes" id="UP001596241"/>
    </source>
</evidence>
<organism evidence="3 4">
    <name type="scientific">Streptomyces ramulosus</name>
    <dbReference type="NCBI Taxonomy" id="47762"/>
    <lineage>
        <taxon>Bacteria</taxon>
        <taxon>Bacillati</taxon>
        <taxon>Actinomycetota</taxon>
        <taxon>Actinomycetes</taxon>
        <taxon>Kitasatosporales</taxon>
        <taxon>Streptomycetaceae</taxon>
        <taxon>Streptomyces</taxon>
    </lineage>
</organism>
<name>A0ABW1FPH4_9ACTN</name>
<evidence type="ECO:0000256" key="1">
    <source>
        <dbReference type="SAM" id="Phobius"/>
    </source>
</evidence>
<feature type="transmembrane region" description="Helical" evidence="1">
    <location>
        <begin position="60"/>
        <end position="81"/>
    </location>
</feature>
<feature type="domain" description="DUF6286" evidence="2">
    <location>
        <begin position="70"/>
        <end position="173"/>
    </location>
</feature>
<evidence type="ECO:0000313" key="3">
    <source>
        <dbReference type="EMBL" id="MFC5896326.1"/>
    </source>
</evidence>
<accession>A0ABW1FPH4</accession>
<evidence type="ECO:0000259" key="2">
    <source>
        <dbReference type="Pfam" id="PF19803"/>
    </source>
</evidence>
<reference evidence="4" key="1">
    <citation type="journal article" date="2019" name="Int. J. Syst. Evol. Microbiol.">
        <title>The Global Catalogue of Microorganisms (GCM) 10K type strain sequencing project: providing services to taxonomists for standard genome sequencing and annotation.</title>
        <authorList>
            <consortium name="The Broad Institute Genomics Platform"/>
            <consortium name="The Broad Institute Genome Sequencing Center for Infectious Disease"/>
            <person name="Wu L."/>
            <person name="Ma J."/>
        </authorList>
    </citation>
    <scope>NUCLEOTIDE SEQUENCE [LARGE SCALE GENOMIC DNA]</scope>
    <source>
        <strain evidence="4">CGMCC 1.15809</strain>
    </source>
</reference>
<sequence>MERAGRWWRAVLTAGAVVPCCAALTAAGPGRPLSGPSGLVGVLAGLLDGAVAAVRLTDGLLVAGGAVVALLGVAMVVLALVPGRLREGAGARLLPGADTALDRRGFGALLRDATLRVPGIARARVRVRGRRAVVRAVLVFGDPAEVRAALTAELRALRDRLGLVRPPRLVIRIAPA</sequence>
<dbReference type="InterPro" id="IPR046253">
    <property type="entry name" value="DUF6286"/>
</dbReference>
<proteinExistence type="predicted"/>
<dbReference type="Proteomes" id="UP001596241">
    <property type="component" value="Unassembled WGS sequence"/>
</dbReference>
<gene>
    <name evidence="3" type="ORF">ACFP3M_26370</name>
</gene>
<dbReference type="RefSeq" id="WP_345076770.1">
    <property type="nucleotide sequence ID" value="NZ_BAAAWG010000001.1"/>
</dbReference>
<dbReference type="Pfam" id="PF19803">
    <property type="entry name" value="DUF6286"/>
    <property type="match status" value="1"/>
</dbReference>
<keyword evidence="4" id="KW-1185">Reference proteome</keyword>
<keyword evidence="1" id="KW-0472">Membrane</keyword>